<dbReference type="Proteomes" id="UP000319771">
    <property type="component" value="Unassembled WGS sequence"/>
</dbReference>
<accession>A0A538UDF4</accession>
<protein>
    <recommendedName>
        <fullName evidence="3">YbbR-like domain-containing protein</fullName>
    </recommendedName>
</protein>
<evidence type="ECO:0008006" key="3">
    <source>
        <dbReference type="Google" id="ProtNLM"/>
    </source>
</evidence>
<gene>
    <name evidence="1" type="ORF">E6K81_02185</name>
</gene>
<comment type="caution">
    <text evidence="1">The sequence shown here is derived from an EMBL/GenBank/DDBJ whole genome shotgun (WGS) entry which is preliminary data.</text>
</comment>
<sequence>MGVGRFERALTAADLPLPAGADISVERVVSPRTVELQVDRKGHRRLPVAARVEGVPAGGVVWAGNLLVEPTTVEVTGPQQALATLDSVRLDAVRINGKRDTVSAAVEADALPDWCTMDPEKVTVTVPLEPEASRRVTVRVESPRGAEAYTVTPERVTVTVSARRSLLPAGALAEIRVHWLAPAAPELLVGHRVGLRVGHLPDEARVRMDPESVTVRPAQP</sequence>
<dbReference type="Gene3D" id="2.170.120.40">
    <property type="entry name" value="YbbR-like domain"/>
    <property type="match status" value="1"/>
</dbReference>
<proteinExistence type="predicted"/>
<evidence type="ECO:0000313" key="2">
    <source>
        <dbReference type="Proteomes" id="UP000319771"/>
    </source>
</evidence>
<evidence type="ECO:0000313" key="1">
    <source>
        <dbReference type="EMBL" id="TMQ73906.1"/>
    </source>
</evidence>
<dbReference type="AlphaFoldDB" id="A0A538UDF4"/>
<dbReference type="InterPro" id="IPR053154">
    <property type="entry name" value="c-di-AMP_regulator"/>
</dbReference>
<name>A0A538UDF4_UNCEI</name>
<reference evidence="1 2" key="1">
    <citation type="journal article" date="2019" name="Nat. Microbiol.">
        <title>Mediterranean grassland soil C-N compound turnover is dependent on rainfall and depth, and is mediated by genomically divergent microorganisms.</title>
        <authorList>
            <person name="Diamond S."/>
            <person name="Andeer P.F."/>
            <person name="Li Z."/>
            <person name="Crits-Christoph A."/>
            <person name="Burstein D."/>
            <person name="Anantharaman K."/>
            <person name="Lane K.R."/>
            <person name="Thomas B.C."/>
            <person name="Pan C."/>
            <person name="Northen T.R."/>
            <person name="Banfield J.F."/>
        </authorList>
    </citation>
    <scope>NUCLEOTIDE SEQUENCE [LARGE SCALE GENOMIC DNA]</scope>
    <source>
        <strain evidence="1">WS_11</strain>
    </source>
</reference>
<dbReference type="PANTHER" id="PTHR37804:SF1">
    <property type="entry name" value="CDAA REGULATORY PROTEIN CDAR"/>
    <property type="match status" value="1"/>
</dbReference>
<dbReference type="EMBL" id="VBPB01000032">
    <property type="protein sequence ID" value="TMQ73906.1"/>
    <property type="molecule type" value="Genomic_DNA"/>
</dbReference>
<dbReference type="Pfam" id="PF07949">
    <property type="entry name" value="YbbR"/>
    <property type="match status" value="1"/>
</dbReference>
<dbReference type="InterPro" id="IPR012505">
    <property type="entry name" value="YbbR"/>
</dbReference>
<dbReference type="PANTHER" id="PTHR37804">
    <property type="entry name" value="CDAA REGULATORY PROTEIN CDAR"/>
    <property type="match status" value="1"/>
</dbReference>
<organism evidence="1 2">
    <name type="scientific">Eiseniibacteriota bacterium</name>
    <dbReference type="NCBI Taxonomy" id="2212470"/>
    <lineage>
        <taxon>Bacteria</taxon>
        <taxon>Candidatus Eiseniibacteriota</taxon>
    </lineage>
</organism>